<dbReference type="Pfam" id="PF01420">
    <property type="entry name" value="Methylase_S"/>
    <property type="match status" value="2"/>
</dbReference>
<accession>A0AAJ0UCA7</accession>
<organism evidence="6 7">
    <name type="scientific">Halochromatium salexigens</name>
    <name type="common">Chromatium salexigens</name>
    <dbReference type="NCBI Taxonomy" id="49447"/>
    <lineage>
        <taxon>Bacteria</taxon>
        <taxon>Pseudomonadati</taxon>
        <taxon>Pseudomonadota</taxon>
        <taxon>Gammaproteobacteria</taxon>
        <taxon>Chromatiales</taxon>
        <taxon>Chromatiaceae</taxon>
        <taxon>Halochromatium</taxon>
    </lineage>
</organism>
<keyword evidence="2" id="KW-0680">Restriction system</keyword>
<dbReference type="GO" id="GO:0003677">
    <property type="term" value="F:DNA binding"/>
    <property type="evidence" value="ECO:0007669"/>
    <property type="project" value="UniProtKB-KW"/>
</dbReference>
<dbReference type="AlphaFoldDB" id="A0AAJ0UCA7"/>
<gene>
    <name evidence="6" type="ORF">CCR82_00070</name>
</gene>
<dbReference type="PANTHER" id="PTHR30408:SF13">
    <property type="entry name" value="TYPE I RESTRICTION ENZYME HINDI SPECIFICITY SUBUNIT"/>
    <property type="match status" value="1"/>
</dbReference>
<dbReference type="RefSeq" id="WP_201243169.1">
    <property type="nucleotide sequence ID" value="NZ_NHSF01000003.1"/>
</dbReference>
<comment type="similarity">
    <text evidence="1">Belongs to the type-I restriction system S methylase family.</text>
</comment>
<reference evidence="6" key="2">
    <citation type="journal article" date="2020" name="Microorganisms">
        <title>Osmotic Adaptation and Compatible Solute Biosynthesis of Phototrophic Bacteria as Revealed from Genome Analyses.</title>
        <authorList>
            <person name="Imhoff J.F."/>
            <person name="Rahn T."/>
            <person name="Kunzel S."/>
            <person name="Keller A."/>
            <person name="Neulinger S.C."/>
        </authorList>
    </citation>
    <scope>NUCLEOTIDE SEQUENCE</scope>
    <source>
        <strain evidence="6">DSM 4395</strain>
    </source>
</reference>
<feature type="domain" description="Type I restriction modification DNA specificity" evidence="5">
    <location>
        <begin position="64"/>
        <end position="183"/>
    </location>
</feature>
<keyword evidence="3" id="KW-0238">DNA-binding</keyword>
<keyword evidence="4" id="KW-0175">Coiled coil</keyword>
<name>A0AAJ0UCA7_HALSE</name>
<dbReference type="CDD" id="cd17246">
    <property type="entry name" value="RMtype1_S_SonII-TRD2-CR2_like"/>
    <property type="match status" value="1"/>
</dbReference>
<comment type="caution">
    <text evidence="6">The sequence shown here is derived from an EMBL/GenBank/DDBJ whole genome shotgun (WGS) entry which is preliminary data.</text>
</comment>
<proteinExistence type="inferred from homology"/>
<evidence type="ECO:0000256" key="4">
    <source>
        <dbReference type="SAM" id="Coils"/>
    </source>
</evidence>
<evidence type="ECO:0000256" key="2">
    <source>
        <dbReference type="ARBA" id="ARBA00022747"/>
    </source>
</evidence>
<feature type="coiled-coil region" evidence="4">
    <location>
        <begin position="164"/>
        <end position="191"/>
    </location>
</feature>
<dbReference type="InterPro" id="IPR044946">
    <property type="entry name" value="Restrct_endonuc_typeI_TRD_sf"/>
</dbReference>
<sequence>MSGLQVGPINDFALGIYDGPHATPQEADEGPVFLGIKNVTPQGTLDLSEIRHVSEQEYPRWTKRVVPQSDDIVFSYEATLHRYAIIPENFRGCLGRRMALIRPDKSKVVPRFLHYYFLSPTWRAQIESNIISGATVDRVPLTRFPGFEVKLPNLALQERIASILSAYDDLIENNRRRIQLLEQAARLLYKEWFVHLRFPGHEHVTVTDGVPEGWLHAELADLCLGNSGIQTGPFGSQLHQSDYTDRGVPVVMPQDLKNLRISTERIARVPEALAEKLARHRLAPSDIVYGRRGDIGRRALVSDKEEGYLCGTGCLRLRPNQERVNPHFLYHALGDYRTQTLIRNRAKGSTMPNLSAKLMASLPVLVPSRLLQQQFGAFATDNSREIELLTDAIAAARVARDLLLPRLMNGEIAV</sequence>
<evidence type="ECO:0000259" key="5">
    <source>
        <dbReference type="Pfam" id="PF01420"/>
    </source>
</evidence>
<evidence type="ECO:0000256" key="3">
    <source>
        <dbReference type="ARBA" id="ARBA00023125"/>
    </source>
</evidence>
<dbReference type="PANTHER" id="PTHR30408">
    <property type="entry name" value="TYPE-1 RESTRICTION ENZYME ECOKI SPECIFICITY PROTEIN"/>
    <property type="match status" value="1"/>
</dbReference>
<keyword evidence="7" id="KW-1185">Reference proteome</keyword>
<reference evidence="6" key="1">
    <citation type="submission" date="2017-05" db="EMBL/GenBank/DDBJ databases">
        <authorList>
            <person name="Imhoff J.F."/>
            <person name="Rahn T."/>
            <person name="Kuenzel S."/>
            <person name="Neulinger S.C."/>
        </authorList>
    </citation>
    <scope>NUCLEOTIDE SEQUENCE</scope>
    <source>
        <strain evidence="6">DSM 4395</strain>
    </source>
</reference>
<dbReference type="InterPro" id="IPR052021">
    <property type="entry name" value="Type-I_RS_S_subunit"/>
</dbReference>
<evidence type="ECO:0000313" key="7">
    <source>
        <dbReference type="Proteomes" id="UP001296967"/>
    </source>
</evidence>
<dbReference type="Gene3D" id="3.90.220.20">
    <property type="entry name" value="DNA methylase specificity domains"/>
    <property type="match status" value="2"/>
</dbReference>
<dbReference type="EMBL" id="NHSF01000003">
    <property type="protein sequence ID" value="MBK5928975.1"/>
    <property type="molecule type" value="Genomic_DNA"/>
</dbReference>
<feature type="domain" description="Type I restriction modification DNA specificity" evidence="5">
    <location>
        <begin position="281"/>
        <end position="389"/>
    </location>
</feature>
<dbReference type="InterPro" id="IPR000055">
    <property type="entry name" value="Restrct_endonuc_typeI_TRD"/>
</dbReference>
<protein>
    <recommendedName>
        <fullName evidence="5">Type I restriction modification DNA specificity domain-containing protein</fullName>
    </recommendedName>
</protein>
<dbReference type="SUPFAM" id="SSF116734">
    <property type="entry name" value="DNA methylase specificity domain"/>
    <property type="match status" value="2"/>
</dbReference>
<dbReference type="Proteomes" id="UP001296967">
    <property type="component" value="Unassembled WGS sequence"/>
</dbReference>
<dbReference type="GO" id="GO:0009307">
    <property type="term" value="P:DNA restriction-modification system"/>
    <property type="evidence" value="ECO:0007669"/>
    <property type="project" value="UniProtKB-KW"/>
</dbReference>
<evidence type="ECO:0000313" key="6">
    <source>
        <dbReference type="EMBL" id="MBK5928975.1"/>
    </source>
</evidence>
<evidence type="ECO:0000256" key="1">
    <source>
        <dbReference type="ARBA" id="ARBA00010923"/>
    </source>
</evidence>